<feature type="transmembrane region" description="Helical" evidence="1">
    <location>
        <begin position="21"/>
        <end position="42"/>
    </location>
</feature>
<name>A0A382CQX3_9ZZZZ</name>
<evidence type="ECO:0000313" key="2">
    <source>
        <dbReference type="EMBL" id="SVB27677.1"/>
    </source>
</evidence>
<keyword evidence="1" id="KW-1133">Transmembrane helix</keyword>
<proteinExistence type="predicted"/>
<protein>
    <submittedName>
        <fullName evidence="2">Uncharacterized protein</fullName>
    </submittedName>
</protein>
<accession>A0A382CQX3</accession>
<dbReference type="AlphaFoldDB" id="A0A382CQX3"/>
<dbReference type="EMBL" id="UINC01035375">
    <property type="protein sequence ID" value="SVB27677.1"/>
    <property type="molecule type" value="Genomic_DNA"/>
</dbReference>
<evidence type="ECO:0000256" key="1">
    <source>
        <dbReference type="SAM" id="Phobius"/>
    </source>
</evidence>
<organism evidence="2">
    <name type="scientific">marine metagenome</name>
    <dbReference type="NCBI Taxonomy" id="408172"/>
    <lineage>
        <taxon>unclassified sequences</taxon>
        <taxon>metagenomes</taxon>
        <taxon>ecological metagenomes</taxon>
    </lineage>
</organism>
<sequence length="45" mass="5583">MMDWHKKYVLWWQKKLGISNYGFLWFSFIKGVVFTLIIIWLLGKF</sequence>
<keyword evidence="1" id="KW-0812">Transmembrane</keyword>
<gene>
    <name evidence="2" type="ORF">METZ01_LOCUS180531</name>
</gene>
<reference evidence="2" key="1">
    <citation type="submission" date="2018-05" db="EMBL/GenBank/DDBJ databases">
        <authorList>
            <person name="Lanie J.A."/>
            <person name="Ng W.-L."/>
            <person name="Kazmierczak K.M."/>
            <person name="Andrzejewski T.M."/>
            <person name="Davidsen T.M."/>
            <person name="Wayne K.J."/>
            <person name="Tettelin H."/>
            <person name="Glass J.I."/>
            <person name="Rusch D."/>
            <person name="Podicherti R."/>
            <person name="Tsui H.-C.T."/>
            <person name="Winkler M.E."/>
        </authorList>
    </citation>
    <scope>NUCLEOTIDE SEQUENCE</scope>
</reference>
<keyword evidence="1" id="KW-0472">Membrane</keyword>